<accession>A0AAU9ZPS3</accession>
<feature type="region of interest" description="Disordered" evidence="1">
    <location>
        <begin position="91"/>
        <end position="124"/>
    </location>
</feature>
<name>A0AAU9ZPS3_PHORO</name>
<dbReference type="PANTHER" id="PTHR37861">
    <property type="entry name" value="PROLINE-RICH ACIDIC PROTEIN 1"/>
    <property type="match status" value="1"/>
</dbReference>
<feature type="signal peptide" evidence="2">
    <location>
        <begin position="1"/>
        <end position="20"/>
    </location>
</feature>
<evidence type="ECO:0000313" key="4">
    <source>
        <dbReference type="Proteomes" id="UP001152836"/>
    </source>
</evidence>
<evidence type="ECO:0000313" key="3">
    <source>
        <dbReference type="EMBL" id="CAH6793290.1"/>
    </source>
</evidence>
<gene>
    <name evidence="3" type="primary">Prap1</name>
    <name evidence="3" type="ORF">PHOROB_LOCUS10116</name>
</gene>
<evidence type="ECO:0000256" key="2">
    <source>
        <dbReference type="SAM" id="SignalP"/>
    </source>
</evidence>
<dbReference type="PANTHER" id="PTHR37861:SF1">
    <property type="entry name" value="PROLINE-RICH ACIDIC PROTEIN 1"/>
    <property type="match status" value="1"/>
</dbReference>
<evidence type="ECO:0000256" key="1">
    <source>
        <dbReference type="SAM" id="MobiDB-lite"/>
    </source>
</evidence>
<feature type="chain" id="PRO_5043617207" evidence="2">
    <location>
        <begin position="21"/>
        <end position="153"/>
    </location>
</feature>
<reference evidence="3" key="1">
    <citation type="submission" date="2022-06" db="EMBL/GenBank/DDBJ databases">
        <authorList>
            <person name="Andreotti S."/>
            <person name="Wyler E."/>
        </authorList>
    </citation>
    <scope>NUCLEOTIDE SEQUENCE</scope>
</reference>
<dbReference type="Proteomes" id="UP001152836">
    <property type="component" value="Unassembled WGS sequence"/>
</dbReference>
<feature type="compositionally biased region" description="Basic and acidic residues" evidence="1">
    <location>
        <begin position="99"/>
        <end position="113"/>
    </location>
</feature>
<dbReference type="RefSeq" id="XP_051049256.1">
    <property type="nucleotide sequence ID" value="XM_051193299.1"/>
</dbReference>
<sequence>MKRFLLATCLVTVLLQEAGAIPAHQVPVKTKGNHVILEQETEKALGTKLTEPLEKDNQLGPWLPVPKQKFAAAEEKHSDAATLVETEEDILSRFRNPRHGPEPDLDSIDHPTYEEVQDEEVPQTWPLMYRQVLQGPEEDLDHISHSLEDSEEP</sequence>
<dbReference type="GeneID" id="127228503"/>
<dbReference type="EMBL" id="CALSGD010001464">
    <property type="protein sequence ID" value="CAH6793290.1"/>
    <property type="molecule type" value="Genomic_DNA"/>
</dbReference>
<dbReference type="Pfam" id="PF15314">
    <property type="entry name" value="PRAP"/>
    <property type="match status" value="1"/>
</dbReference>
<keyword evidence="2" id="KW-0732">Signal</keyword>
<dbReference type="InterPro" id="IPR027922">
    <property type="entry name" value="PRAP"/>
</dbReference>
<proteinExistence type="predicted"/>
<dbReference type="CTD" id="118471"/>
<dbReference type="KEGG" id="prob:127228503"/>
<protein>
    <submittedName>
        <fullName evidence="3">Prap1 protein</fullName>
    </submittedName>
</protein>
<organism evidence="3 4">
    <name type="scientific">Phodopus roborovskii</name>
    <name type="common">Roborovski's desert hamster</name>
    <name type="synonym">Cricetulus roborovskii</name>
    <dbReference type="NCBI Taxonomy" id="109678"/>
    <lineage>
        <taxon>Eukaryota</taxon>
        <taxon>Metazoa</taxon>
        <taxon>Chordata</taxon>
        <taxon>Craniata</taxon>
        <taxon>Vertebrata</taxon>
        <taxon>Euteleostomi</taxon>
        <taxon>Mammalia</taxon>
        <taxon>Eutheria</taxon>
        <taxon>Euarchontoglires</taxon>
        <taxon>Glires</taxon>
        <taxon>Rodentia</taxon>
        <taxon>Myomorpha</taxon>
        <taxon>Muroidea</taxon>
        <taxon>Cricetidae</taxon>
        <taxon>Cricetinae</taxon>
        <taxon>Phodopus</taxon>
    </lineage>
</organism>
<keyword evidence="4" id="KW-1185">Reference proteome</keyword>
<dbReference type="AlphaFoldDB" id="A0AAU9ZPS3"/>
<comment type="caution">
    <text evidence="3">The sequence shown here is derived from an EMBL/GenBank/DDBJ whole genome shotgun (WGS) entry which is preliminary data.</text>
</comment>